<dbReference type="Gene3D" id="1.25.40.10">
    <property type="entry name" value="Tetratricopeptide repeat domain"/>
    <property type="match status" value="1"/>
</dbReference>
<dbReference type="Gene3D" id="3.40.50.2300">
    <property type="match status" value="1"/>
</dbReference>
<feature type="repeat" description="TPR" evidence="5">
    <location>
        <begin position="72"/>
        <end position="105"/>
    </location>
</feature>
<feature type="domain" description="Histidine kinase" evidence="9">
    <location>
        <begin position="370"/>
        <end position="590"/>
    </location>
</feature>
<evidence type="ECO:0000256" key="4">
    <source>
        <dbReference type="PROSITE-ProRule" id="PRU00169"/>
    </source>
</evidence>
<evidence type="ECO:0000313" key="12">
    <source>
        <dbReference type="Proteomes" id="UP000295278"/>
    </source>
</evidence>
<dbReference type="EMBL" id="SMFM01000002">
    <property type="protein sequence ID" value="TDD76887.1"/>
    <property type="molecule type" value="Genomic_DNA"/>
</dbReference>
<evidence type="ECO:0000313" key="11">
    <source>
        <dbReference type="EMBL" id="TDD76887.1"/>
    </source>
</evidence>
<dbReference type="SMART" id="SM00448">
    <property type="entry name" value="REC"/>
    <property type="match status" value="1"/>
</dbReference>
<evidence type="ECO:0000256" key="8">
    <source>
        <dbReference type="SAM" id="SignalP"/>
    </source>
</evidence>
<name>A0A4V2YU98_9FLAO</name>
<dbReference type="SUPFAM" id="SSF48452">
    <property type="entry name" value="TPR-like"/>
    <property type="match status" value="2"/>
</dbReference>
<dbReference type="InterPro" id="IPR011006">
    <property type="entry name" value="CheY-like_superfamily"/>
</dbReference>
<evidence type="ECO:0000256" key="2">
    <source>
        <dbReference type="ARBA" id="ARBA00012438"/>
    </source>
</evidence>
<keyword evidence="12" id="KW-1185">Reference proteome</keyword>
<dbReference type="RefSeq" id="WP_131908684.1">
    <property type="nucleotide sequence ID" value="NZ_SMFM01000002.1"/>
</dbReference>
<organism evidence="11 12">
    <name type="scientific">Flavobacterium caseinilyticum</name>
    <dbReference type="NCBI Taxonomy" id="2541732"/>
    <lineage>
        <taxon>Bacteria</taxon>
        <taxon>Pseudomonadati</taxon>
        <taxon>Bacteroidota</taxon>
        <taxon>Flavobacteriia</taxon>
        <taxon>Flavobacteriales</taxon>
        <taxon>Flavobacteriaceae</taxon>
        <taxon>Flavobacterium</taxon>
    </lineage>
</organism>
<dbReference type="SMART" id="SM00387">
    <property type="entry name" value="HATPase_c"/>
    <property type="match status" value="1"/>
</dbReference>
<keyword evidence="7" id="KW-0472">Membrane</keyword>
<keyword evidence="7" id="KW-1133">Transmembrane helix</keyword>
<dbReference type="PANTHER" id="PTHR45339:SF5">
    <property type="entry name" value="HISTIDINE KINASE"/>
    <property type="match status" value="1"/>
</dbReference>
<dbReference type="InterPro" id="IPR004358">
    <property type="entry name" value="Sig_transdc_His_kin-like_C"/>
</dbReference>
<feature type="transmembrane region" description="Helical" evidence="7">
    <location>
        <begin position="310"/>
        <end position="330"/>
    </location>
</feature>
<dbReference type="InterPro" id="IPR036890">
    <property type="entry name" value="HATPase_C_sf"/>
</dbReference>
<dbReference type="PROSITE" id="PS50110">
    <property type="entry name" value="RESPONSE_REGULATORY"/>
    <property type="match status" value="1"/>
</dbReference>
<dbReference type="AlphaFoldDB" id="A0A4V2YU98"/>
<feature type="domain" description="Response regulatory" evidence="10">
    <location>
        <begin position="613"/>
        <end position="727"/>
    </location>
</feature>
<dbReference type="InterPro" id="IPR003661">
    <property type="entry name" value="HisK_dim/P_dom"/>
</dbReference>
<protein>
    <recommendedName>
        <fullName evidence="2">histidine kinase</fullName>
        <ecNumber evidence="2">2.7.13.3</ecNumber>
    </recommendedName>
</protein>
<accession>A0A4V2YU98</accession>
<dbReference type="PANTHER" id="PTHR45339">
    <property type="entry name" value="HYBRID SIGNAL TRANSDUCTION HISTIDINE KINASE J"/>
    <property type="match status" value="1"/>
</dbReference>
<dbReference type="CDD" id="cd00082">
    <property type="entry name" value="HisKA"/>
    <property type="match status" value="1"/>
</dbReference>
<feature type="modified residue" description="4-aspartylphosphate" evidence="4">
    <location>
        <position position="662"/>
    </location>
</feature>
<dbReference type="InterPro" id="IPR036097">
    <property type="entry name" value="HisK_dim/P_sf"/>
</dbReference>
<dbReference type="CDD" id="cd17546">
    <property type="entry name" value="REC_hyHK_CKI1_RcsC-like"/>
    <property type="match status" value="1"/>
</dbReference>
<feature type="signal peptide" evidence="8">
    <location>
        <begin position="1"/>
        <end position="22"/>
    </location>
</feature>
<reference evidence="11 12" key="1">
    <citation type="submission" date="2019-03" db="EMBL/GenBank/DDBJ databases">
        <title>Flavobacterium AT-3-2 sp. nov., isolated from arctic soil.</title>
        <authorList>
            <person name="Chaudhary D.K."/>
        </authorList>
    </citation>
    <scope>NUCLEOTIDE SEQUENCE [LARGE SCALE GENOMIC DNA]</scope>
    <source>
        <strain evidence="11 12">AT-3-2</strain>
    </source>
</reference>
<dbReference type="Pfam" id="PF02518">
    <property type="entry name" value="HATPase_c"/>
    <property type="match status" value="1"/>
</dbReference>
<dbReference type="PRINTS" id="PR00344">
    <property type="entry name" value="BCTRLSENSOR"/>
</dbReference>
<sequence>MYQIRTVVLLLFLLNSFNNSIAQPKISSKKEIAKLTDNATVYLKSANFEKSLGISKVALRSAIDANDLNAVATSYITIAANYAEMAEFEKAIFFYNKSLSYAKKAANDTLKKKINNNLGNIYCFEKKQYARGIQFYENSLQYSQKLGDTSQTFVTNLNIAWAYFDIGNFEKGYPSLKFINKYNKKYGDETTITAVNMLNGMYHSYKGNHKLATSSFLNAIQSGKGENEKSDLSFSHLEYSKFLSKKGDHKNAYENLLRYNIITEELYNKEKLKKANVAGINLELDEYKRQIDRIETEKEVQLQSLRKSRIIVMLFGVVFVILLLLLYTLFKNNNFKKKANAELSQTNKELIIAKEKAEEASIVKSQFVSTISHELRTPLYGVIGITNMLLDEHKELAGSPYMNSLKFSAKYLLSLVNDILQINKIEDNRLVLENLTFNISDEINMIKNSLIFMAKSNNNILRVTIDPDIPEYLIGDKLRLSQIIMNLVSNALKFTKNGEVQIRILLAKVDCRTNFIEFQIQDNGIGIAAADQEKIFEKFVQVGRKETDYQGTGLGLSIVKQLLGQFKSEITIDSAIGKGTLLKFVIGFEFNTEKTNEIINNIQVDMTSTQPINVLVVEDNHINQIITRKTIEKNNYKCSVVDNGYAALEILEKENFDVILMDINMPLINGFETTRKIRLKGIDIPIVALTAFDKAEITEEALSAGINDIIIKPFDSIKLFEIINILISKN</sequence>
<evidence type="ECO:0000256" key="7">
    <source>
        <dbReference type="SAM" id="Phobius"/>
    </source>
</evidence>
<keyword evidence="7" id="KW-0812">Transmembrane</keyword>
<dbReference type="SUPFAM" id="SSF52172">
    <property type="entry name" value="CheY-like"/>
    <property type="match status" value="1"/>
</dbReference>
<dbReference type="InterPro" id="IPR003594">
    <property type="entry name" value="HATPase_dom"/>
</dbReference>
<dbReference type="Pfam" id="PF00072">
    <property type="entry name" value="Response_reg"/>
    <property type="match status" value="1"/>
</dbReference>
<dbReference type="PROSITE" id="PS50109">
    <property type="entry name" value="HIS_KIN"/>
    <property type="match status" value="1"/>
</dbReference>
<evidence type="ECO:0000259" key="9">
    <source>
        <dbReference type="PROSITE" id="PS50109"/>
    </source>
</evidence>
<feature type="coiled-coil region" evidence="6">
    <location>
        <begin position="277"/>
        <end position="304"/>
    </location>
</feature>
<gene>
    <name evidence="11" type="ORF">E0F89_04605</name>
</gene>
<dbReference type="Proteomes" id="UP000295278">
    <property type="component" value="Unassembled WGS sequence"/>
</dbReference>
<dbReference type="GO" id="GO:0000155">
    <property type="term" value="F:phosphorelay sensor kinase activity"/>
    <property type="evidence" value="ECO:0007669"/>
    <property type="project" value="InterPro"/>
</dbReference>
<evidence type="ECO:0000259" key="10">
    <source>
        <dbReference type="PROSITE" id="PS50110"/>
    </source>
</evidence>
<dbReference type="SUPFAM" id="SSF47384">
    <property type="entry name" value="Homodimeric domain of signal transducing histidine kinase"/>
    <property type="match status" value="1"/>
</dbReference>
<evidence type="ECO:0000256" key="5">
    <source>
        <dbReference type="PROSITE-ProRule" id="PRU00339"/>
    </source>
</evidence>
<keyword evidence="3 4" id="KW-0597">Phosphoprotein</keyword>
<feature type="chain" id="PRO_5020402722" description="histidine kinase" evidence="8">
    <location>
        <begin position="23"/>
        <end position="730"/>
    </location>
</feature>
<dbReference type="OrthoDB" id="4457677at2"/>
<evidence type="ECO:0000256" key="1">
    <source>
        <dbReference type="ARBA" id="ARBA00000085"/>
    </source>
</evidence>
<dbReference type="Gene3D" id="3.30.565.10">
    <property type="entry name" value="Histidine kinase-like ATPase, C-terminal domain"/>
    <property type="match status" value="1"/>
</dbReference>
<comment type="caution">
    <text evidence="11">The sequence shown here is derived from an EMBL/GenBank/DDBJ whole genome shotgun (WGS) entry which is preliminary data.</text>
</comment>
<comment type="catalytic activity">
    <reaction evidence="1">
        <text>ATP + protein L-histidine = ADP + protein N-phospho-L-histidine.</text>
        <dbReference type="EC" id="2.7.13.3"/>
    </reaction>
</comment>
<evidence type="ECO:0000256" key="6">
    <source>
        <dbReference type="SAM" id="Coils"/>
    </source>
</evidence>
<dbReference type="InterPro" id="IPR011990">
    <property type="entry name" value="TPR-like_helical_dom_sf"/>
</dbReference>
<dbReference type="PROSITE" id="PS50005">
    <property type="entry name" value="TPR"/>
    <property type="match status" value="1"/>
</dbReference>
<keyword evidence="8" id="KW-0732">Signal</keyword>
<evidence type="ECO:0000256" key="3">
    <source>
        <dbReference type="ARBA" id="ARBA00022553"/>
    </source>
</evidence>
<dbReference type="SMART" id="SM00388">
    <property type="entry name" value="HisKA"/>
    <property type="match status" value="1"/>
</dbReference>
<dbReference type="InterPro" id="IPR001789">
    <property type="entry name" value="Sig_transdc_resp-reg_receiver"/>
</dbReference>
<keyword evidence="5" id="KW-0802">TPR repeat</keyword>
<dbReference type="InterPro" id="IPR019734">
    <property type="entry name" value="TPR_rpt"/>
</dbReference>
<dbReference type="InterPro" id="IPR005467">
    <property type="entry name" value="His_kinase_dom"/>
</dbReference>
<proteinExistence type="predicted"/>
<dbReference type="EC" id="2.7.13.3" evidence="2"/>
<dbReference type="Pfam" id="PF00512">
    <property type="entry name" value="HisKA"/>
    <property type="match status" value="1"/>
</dbReference>
<keyword evidence="6" id="KW-0175">Coiled coil</keyword>
<dbReference type="SUPFAM" id="SSF55874">
    <property type="entry name" value="ATPase domain of HSP90 chaperone/DNA topoisomerase II/histidine kinase"/>
    <property type="match status" value="1"/>
</dbReference>
<dbReference type="Gene3D" id="1.10.287.130">
    <property type="match status" value="1"/>
</dbReference>